<sequence>MSLNRPLDNFDKDDLIEAEKELNSWVWGRNVNKNEYGWVPLEILEKEDR</sequence>
<dbReference type="SUPFAM" id="SSF50044">
    <property type="entry name" value="SH3-domain"/>
    <property type="match status" value="1"/>
</dbReference>
<dbReference type="AlphaFoldDB" id="X0YYM7"/>
<dbReference type="EMBL" id="BART01000022">
    <property type="protein sequence ID" value="GAG61585.1"/>
    <property type="molecule type" value="Genomic_DNA"/>
</dbReference>
<comment type="caution">
    <text evidence="3">The sequence shown here is derived from an EMBL/GenBank/DDBJ whole genome shotgun (WGS) entry which is preliminary data.</text>
</comment>
<evidence type="ECO:0000259" key="2">
    <source>
        <dbReference type="Pfam" id="PF07653"/>
    </source>
</evidence>
<gene>
    <name evidence="3" type="ORF">S01H4_00199</name>
</gene>
<keyword evidence="1" id="KW-0728">SH3 domain</keyword>
<evidence type="ECO:0000256" key="1">
    <source>
        <dbReference type="ARBA" id="ARBA00022443"/>
    </source>
</evidence>
<organism evidence="3">
    <name type="scientific">marine sediment metagenome</name>
    <dbReference type="NCBI Taxonomy" id="412755"/>
    <lineage>
        <taxon>unclassified sequences</taxon>
        <taxon>metagenomes</taxon>
        <taxon>ecological metagenomes</taxon>
    </lineage>
</organism>
<name>X0YYM7_9ZZZZ</name>
<dbReference type="Pfam" id="PF07653">
    <property type="entry name" value="SH3_2"/>
    <property type="match status" value="1"/>
</dbReference>
<accession>X0YYM7</accession>
<protein>
    <recommendedName>
        <fullName evidence="2">SH3 domain-containing protein</fullName>
    </recommendedName>
</protein>
<dbReference type="InterPro" id="IPR036028">
    <property type="entry name" value="SH3-like_dom_sf"/>
</dbReference>
<reference evidence="3" key="1">
    <citation type="journal article" date="2014" name="Front. Microbiol.">
        <title>High frequency of phylogenetically diverse reductive dehalogenase-homologous genes in deep subseafloor sedimentary metagenomes.</title>
        <authorList>
            <person name="Kawai M."/>
            <person name="Futagami T."/>
            <person name="Toyoda A."/>
            <person name="Takaki Y."/>
            <person name="Nishi S."/>
            <person name="Hori S."/>
            <person name="Arai W."/>
            <person name="Tsubouchi T."/>
            <person name="Morono Y."/>
            <person name="Uchiyama I."/>
            <person name="Ito T."/>
            <person name="Fujiyama A."/>
            <person name="Inagaki F."/>
            <person name="Takami H."/>
        </authorList>
    </citation>
    <scope>NUCLEOTIDE SEQUENCE</scope>
    <source>
        <strain evidence="3">Expedition CK06-06</strain>
    </source>
</reference>
<feature type="domain" description="SH3" evidence="2">
    <location>
        <begin position="9"/>
        <end position="46"/>
    </location>
</feature>
<proteinExistence type="predicted"/>
<dbReference type="InterPro" id="IPR001452">
    <property type="entry name" value="SH3_domain"/>
</dbReference>
<evidence type="ECO:0000313" key="3">
    <source>
        <dbReference type="EMBL" id="GAG61585.1"/>
    </source>
</evidence>